<dbReference type="PANTHER" id="PTHR43415:SF3">
    <property type="entry name" value="GNAT-FAMILY ACETYLTRANSFERASE"/>
    <property type="match status" value="1"/>
</dbReference>
<dbReference type="RefSeq" id="WP_144992993.1">
    <property type="nucleotide sequence ID" value="NZ_VNJK01000003.1"/>
</dbReference>
<evidence type="ECO:0000313" key="2">
    <source>
        <dbReference type="EMBL" id="TVX88116.1"/>
    </source>
</evidence>
<protein>
    <submittedName>
        <fullName evidence="2">GNAT family N-acetyltransferase</fullName>
    </submittedName>
</protein>
<evidence type="ECO:0000259" key="1">
    <source>
        <dbReference type="PROSITE" id="PS51186"/>
    </source>
</evidence>
<dbReference type="PROSITE" id="PS51186">
    <property type="entry name" value="GNAT"/>
    <property type="match status" value="1"/>
</dbReference>
<reference evidence="2 3" key="1">
    <citation type="submission" date="2019-07" db="EMBL/GenBank/DDBJ databases">
        <authorList>
            <person name="Kim J."/>
        </authorList>
    </citation>
    <scope>NUCLEOTIDE SEQUENCE [LARGE SCALE GENOMIC DNA]</scope>
    <source>
        <strain evidence="2 3">N4</strain>
    </source>
</reference>
<name>A0A559IKB9_9BACL</name>
<dbReference type="SUPFAM" id="SSF55729">
    <property type="entry name" value="Acyl-CoA N-acyltransferases (Nat)"/>
    <property type="match status" value="1"/>
</dbReference>
<proteinExistence type="predicted"/>
<dbReference type="EMBL" id="VNJK01000003">
    <property type="protein sequence ID" value="TVX88116.1"/>
    <property type="molecule type" value="Genomic_DNA"/>
</dbReference>
<comment type="caution">
    <text evidence="2">The sequence shown here is derived from an EMBL/GenBank/DDBJ whole genome shotgun (WGS) entry which is preliminary data.</text>
</comment>
<dbReference type="Proteomes" id="UP000318102">
    <property type="component" value="Unassembled WGS sequence"/>
</dbReference>
<sequence length="191" mass="21946">MMTNLASQPKLLTGNRVYLRPMNGEDAQMYYEQLYVAETRRLTGTHKFATKEQISRYIEAKSQDSSSVLLLIALKETDEVIGDIALQDIDTINRSAGIRIAISYEQHQGQGFGQEGMQLLLEYGFGVLNLYRIELEVFTFNPRAAHVYEKLGFVREGVKRKALYYNHQYHDVVTMSMLADEYRAKYSIPES</sequence>
<dbReference type="GO" id="GO:0016747">
    <property type="term" value="F:acyltransferase activity, transferring groups other than amino-acyl groups"/>
    <property type="evidence" value="ECO:0007669"/>
    <property type="project" value="InterPro"/>
</dbReference>
<dbReference type="InterPro" id="IPR000182">
    <property type="entry name" value="GNAT_dom"/>
</dbReference>
<gene>
    <name evidence="2" type="ORF">FPZ44_19605</name>
</gene>
<dbReference type="Pfam" id="PF13302">
    <property type="entry name" value="Acetyltransf_3"/>
    <property type="match status" value="1"/>
</dbReference>
<dbReference type="PANTHER" id="PTHR43415">
    <property type="entry name" value="SPERMIDINE N(1)-ACETYLTRANSFERASE"/>
    <property type="match status" value="1"/>
</dbReference>
<accession>A0A559IKB9</accession>
<dbReference type="AlphaFoldDB" id="A0A559IKB9"/>
<keyword evidence="3" id="KW-1185">Reference proteome</keyword>
<organism evidence="2 3">
    <name type="scientific">Paenibacillus agilis</name>
    <dbReference type="NCBI Taxonomy" id="3020863"/>
    <lineage>
        <taxon>Bacteria</taxon>
        <taxon>Bacillati</taxon>
        <taxon>Bacillota</taxon>
        <taxon>Bacilli</taxon>
        <taxon>Bacillales</taxon>
        <taxon>Paenibacillaceae</taxon>
        <taxon>Paenibacillus</taxon>
    </lineage>
</organism>
<dbReference type="OrthoDB" id="9795206at2"/>
<feature type="domain" description="N-acetyltransferase" evidence="1">
    <location>
        <begin position="17"/>
        <end position="180"/>
    </location>
</feature>
<dbReference type="InterPro" id="IPR016181">
    <property type="entry name" value="Acyl_CoA_acyltransferase"/>
</dbReference>
<evidence type="ECO:0000313" key="3">
    <source>
        <dbReference type="Proteomes" id="UP000318102"/>
    </source>
</evidence>
<dbReference type="Gene3D" id="3.40.630.30">
    <property type="match status" value="1"/>
</dbReference>